<sequence length="90" mass="10003">MFGGGCEVYRATLATTTYVKTGTVDAKKHYKENVENGVRHLRAPLPNPLTLTSDQISIRSNARHKLSQFDEGRSIDSDVRQVPSSAKEKK</sequence>
<evidence type="ECO:0000256" key="1">
    <source>
        <dbReference type="SAM" id="MobiDB-lite"/>
    </source>
</evidence>
<protein>
    <submittedName>
        <fullName evidence="2">Uncharacterized protein</fullName>
    </submittedName>
</protein>
<reference evidence="2 3" key="1">
    <citation type="submission" date="2023-10" db="EMBL/GenBank/DDBJ databases">
        <title>Genomes of two closely related lineages of the louse Polyplax serrata with different host specificities.</title>
        <authorList>
            <person name="Martinu J."/>
            <person name="Tarabai H."/>
            <person name="Stefka J."/>
            <person name="Hypsa V."/>
        </authorList>
    </citation>
    <scope>NUCLEOTIDE SEQUENCE [LARGE SCALE GENOMIC DNA]</scope>
    <source>
        <strain evidence="2">HR10_N</strain>
    </source>
</reference>
<evidence type="ECO:0000313" key="2">
    <source>
        <dbReference type="EMBL" id="KAK6622881.1"/>
    </source>
</evidence>
<accession>A0AAN8NYV8</accession>
<comment type="caution">
    <text evidence="2">The sequence shown here is derived from an EMBL/GenBank/DDBJ whole genome shotgun (WGS) entry which is preliminary data.</text>
</comment>
<feature type="region of interest" description="Disordered" evidence="1">
    <location>
        <begin position="65"/>
        <end position="90"/>
    </location>
</feature>
<dbReference type="EMBL" id="JAWJWE010000038">
    <property type="protein sequence ID" value="KAK6622881.1"/>
    <property type="molecule type" value="Genomic_DNA"/>
</dbReference>
<organism evidence="2 3">
    <name type="scientific">Polyplax serrata</name>
    <name type="common">Common mouse louse</name>
    <dbReference type="NCBI Taxonomy" id="468196"/>
    <lineage>
        <taxon>Eukaryota</taxon>
        <taxon>Metazoa</taxon>
        <taxon>Ecdysozoa</taxon>
        <taxon>Arthropoda</taxon>
        <taxon>Hexapoda</taxon>
        <taxon>Insecta</taxon>
        <taxon>Pterygota</taxon>
        <taxon>Neoptera</taxon>
        <taxon>Paraneoptera</taxon>
        <taxon>Psocodea</taxon>
        <taxon>Troctomorpha</taxon>
        <taxon>Phthiraptera</taxon>
        <taxon>Anoplura</taxon>
        <taxon>Polyplacidae</taxon>
        <taxon>Polyplax</taxon>
    </lineage>
</organism>
<feature type="compositionally biased region" description="Basic and acidic residues" evidence="1">
    <location>
        <begin position="67"/>
        <end position="79"/>
    </location>
</feature>
<gene>
    <name evidence="2" type="ORF">RUM43_008732</name>
</gene>
<dbReference type="Proteomes" id="UP001372834">
    <property type="component" value="Unassembled WGS sequence"/>
</dbReference>
<proteinExistence type="predicted"/>
<dbReference type="AlphaFoldDB" id="A0AAN8NYV8"/>
<evidence type="ECO:0000313" key="3">
    <source>
        <dbReference type="Proteomes" id="UP001372834"/>
    </source>
</evidence>
<name>A0AAN8NYV8_POLSC</name>